<proteinExistence type="predicted"/>
<reference evidence="1 2" key="1">
    <citation type="journal article" date="2012" name="Genome Biol.">
        <title>Genome and low-iron response of an oceanic diatom adapted to chronic iron limitation.</title>
        <authorList>
            <person name="Lommer M."/>
            <person name="Specht M."/>
            <person name="Roy A.S."/>
            <person name="Kraemer L."/>
            <person name="Andreson R."/>
            <person name="Gutowska M.A."/>
            <person name="Wolf J."/>
            <person name="Bergner S.V."/>
            <person name="Schilhabel M.B."/>
            <person name="Klostermeier U.C."/>
            <person name="Beiko R.G."/>
            <person name="Rosenstiel P."/>
            <person name="Hippler M."/>
            <person name="Laroche J."/>
        </authorList>
    </citation>
    <scope>NUCLEOTIDE SEQUENCE [LARGE SCALE GENOMIC DNA]</scope>
    <source>
        <strain evidence="1 2">CCMP1005</strain>
    </source>
</reference>
<comment type="caution">
    <text evidence="1">The sequence shown here is derived from an EMBL/GenBank/DDBJ whole genome shotgun (WGS) entry which is preliminary data.</text>
</comment>
<protein>
    <submittedName>
        <fullName evidence="1">Uncharacterized protein</fullName>
    </submittedName>
</protein>
<gene>
    <name evidence="1" type="ORF">THAOC_36880</name>
</gene>
<name>K0QZG6_THAOC</name>
<keyword evidence="2" id="KW-1185">Reference proteome</keyword>
<sequence length="208" mass="23226">LPRGVPVTAQERTCSAPLLGFPRGGFLEEGSRPRFAAAHRPAVGPWSTRTMVQQHLRAQLYPHLPRMTAIGSTQVYAYTNRGCSRLRGEEGRLRDCLCRHTMPVIQVAMTRPSIAHVSRSCRDGWKMPSAPATGLLSLELGLLDSTPQVYAYTSPTKVDPVSRSDRTNWTLPCFRKYRALVMRKCNSAIAFLESTQLLYLPNLTRLDA</sequence>
<organism evidence="1 2">
    <name type="scientific">Thalassiosira oceanica</name>
    <name type="common">Marine diatom</name>
    <dbReference type="NCBI Taxonomy" id="159749"/>
    <lineage>
        <taxon>Eukaryota</taxon>
        <taxon>Sar</taxon>
        <taxon>Stramenopiles</taxon>
        <taxon>Ochrophyta</taxon>
        <taxon>Bacillariophyta</taxon>
        <taxon>Coscinodiscophyceae</taxon>
        <taxon>Thalassiosirophycidae</taxon>
        <taxon>Thalassiosirales</taxon>
        <taxon>Thalassiosiraceae</taxon>
        <taxon>Thalassiosira</taxon>
    </lineage>
</organism>
<evidence type="ECO:0000313" key="1">
    <source>
        <dbReference type="EMBL" id="EJK44570.1"/>
    </source>
</evidence>
<accession>K0QZG6</accession>
<feature type="non-terminal residue" evidence="1">
    <location>
        <position position="1"/>
    </location>
</feature>
<dbReference type="EMBL" id="AGNL01049516">
    <property type="protein sequence ID" value="EJK44570.1"/>
    <property type="molecule type" value="Genomic_DNA"/>
</dbReference>
<evidence type="ECO:0000313" key="2">
    <source>
        <dbReference type="Proteomes" id="UP000266841"/>
    </source>
</evidence>
<dbReference type="Proteomes" id="UP000266841">
    <property type="component" value="Unassembled WGS sequence"/>
</dbReference>
<dbReference type="AlphaFoldDB" id="K0QZG6"/>